<dbReference type="InterPro" id="IPR038679">
    <property type="entry name" value="PmrD_sf"/>
</dbReference>
<dbReference type="Gene3D" id="2.40.50.650">
    <property type="match status" value="1"/>
</dbReference>
<dbReference type="InterPro" id="IPR044854">
    <property type="entry name" value="IraM/PmrD"/>
</dbReference>
<dbReference type="EMBL" id="AAHRRA010000036">
    <property type="protein sequence ID" value="EBZ6054161.1"/>
    <property type="molecule type" value="Genomic_DNA"/>
</dbReference>
<accession>A0A5X3P8T2</accession>
<evidence type="ECO:0000313" key="1">
    <source>
        <dbReference type="EMBL" id="EBZ6054161.1"/>
    </source>
</evidence>
<gene>
    <name evidence="1" type="ORF">D2118_22585</name>
</gene>
<reference evidence="1" key="1">
    <citation type="submission" date="2018-10" db="EMBL/GenBank/DDBJ databases">
        <authorList>
            <consortium name="GenomeTrakr network: Whole genome sequencing for foodborne pathogen traceback"/>
        </authorList>
    </citation>
    <scope>NUCLEOTIDE SEQUENCE</scope>
    <source>
        <strain evidence="1">FDA00013435</strain>
    </source>
</reference>
<comment type="caution">
    <text evidence="1">The sequence shown here is derived from an EMBL/GenBank/DDBJ whole genome shotgun (WGS) entry which is preliminary data.</text>
</comment>
<organism evidence="1">
    <name type="scientific">Salmonella enterica subsp. enterica serovar Weslaco</name>
    <dbReference type="NCBI Taxonomy" id="1243597"/>
    <lineage>
        <taxon>Bacteria</taxon>
        <taxon>Pseudomonadati</taxon>
        <taxon>Pseudomonadota</taxon>
        <taxon>Gammaproteobacteria</taxon>
        <taxon>Enterobacterales</taxon>
        <taxon>Enterobacteriaceae</taxon>
        <taxon>Salmonella</taxon>
    </lineage>
</organism>
<protein>
    <submittedName>
        <fullName evidence="1">Uncharacterized protein</fullName>
    </submittedName>
</protein>
<name>A0A5X3P8T2_SALET</name>
<sequence length="85" mass="9611">MSDTNDLEWRVIQSVCIGEGEYLLILDGTEIKIMARSLATHPINPTDILSPTREGVYIVNNIYQQMVKFFSATELNTAEWHALAL</sequence>
<dbReference type="Pfam" id="PF11183">
    <property type="entry name" value="PmrD"/>
    <property type="match status" value="1"/>
</dbReference>
<proteinExistence type="predicted"/>
<dbReference type="AlphaFoldDB" id="A0A5X3P8T2"/>